<organism evidence="1 2">
    <name type="scientific">Peptoniphilus ovalis</name>
    <dbReference type="NCBI Taxonomy" id="2841503"/>
    <lineage>
        <taxon>Bacteria</taxon>
        <taxon>Bacillati</taxon>
        <taxon>Bacillota</taxon>
        <taxon>Tissierellia</taxon>
        <taxon>Tissierellales</taxon>
        <taxon>Peptoniphilaceae</taxon>
        <taxon>Peptoniphilus</taxon>
    </lineage>
</organism>
<reference evidence="1 2" key="1">
    <citation type="submission" date="2021-06" db="EMBL/GenBank/DDBJ databases">
        <authorList>
            <person name="Sun Q."/>
            <person name="Li D."/>
        </authorList>
    </citation>
    <scope>NUCLEOTIDE SEQUENCE [LARGE SCALE GENOMIC DNA]</scope>
    <source>
        <strain evidence="1 2">MSJ-1</strain>
    </source>
</reference>
<evidence type="ECO:0000313" key="1">
    <source>
        <dbReference type="EMBL" id="MBU5668419.1"/>
    </source>
</evidence>
<gene>
    <name evidence="1" type="ORF">KQI68_01055</name>
</gene>
<name>A0ABS6FEL8_9FIRM</name>
<sequence>MKNKHIYGDLYSKIDDKSRYKELLIVEECRKWGDYYSNWARGYKEVMSLAKK</sequence>
<dbReference type="EMBL" id="JAHLQO010000001">
    <property type="protein sequence ID" value="MBU5668419.1"/>
    <property type="molecule type" value="Genomic_DNA"/>
</dbReference>
<protein>
    <submittedName>
        <fullName evidence="1">Uncharacterized protein</fullName>
    </submittedName>
</protein>
<proteinExistence type="predicted"/>
<dbReference type="Proteomes" id="UP000783742">
    <property type="component" value="Unassembled WGS sequence"/>
</dbReference>
<accession>A0ABS6FEL8</accession>
<evidence type="ECO:0000313" key="2">
    <source>
        <dbReference type="Proteomes" id="UP000783742"/>
    </source>
</evidence>
<dbReference type="RefSeq" id="WP_216548161.1">
    <property type="nucleotide sequence ID" value="NZ_JAHLQO010000001.1"/>
</dbReference>
<comment type="caution">
    <text evidence="1">The sequence shown here is derived from an EMBL/GenBank/DDBJ whole genome shotgun (WGS) entry which is preliminary data.</text>
</comment>
<keyword evidence="2" id="KW-1185">Reference proteome</keyword>